<dbReference type="InterPro" id="IPR051584">
    <property type="entry name" value="GPCR-associated_LMBR1"/>
</dbReference>
<evidence type="ECO:0000313" key="9">
    <source>
        <dbReference type="Proteomes" id="UP000028545"/>
    </source>
</evidence>
<proteinExistence type="inferred from homology"/>
<organism evidence="8 9">
    <name type="scientific">Pseudallescheria apiosperma</name>
    <name type="common">Scedosporium apiospermum</name>
    <dbReference type="NCBI Taxonomy" id="563466"/>
    <lineage>
        <taxon>Eukaryota</taxon>
        <taxon>Fungi</taxon>
        <taxon>Dikarya</taxon>
        <taxon>Ascomycota</taxon>
        <taxon>Pezizomycotina</taxon>
        <taxon>Sordariomycetes</taxon>
        <taxon>Hypocreomycetidae</taxon>
        <taxon>Microascales</taxon>
        <taxon>Microascaceae</taxon>
        <taxon>Scedosporium</taxon>
    </lineage>
</organism>
<evidence type="ECO:0000256" key="2">
    <source>
        <dbReference type="ARBA" id="ARBA00010487"/>
    </source>
</evidence>
<feature type="transmembrane region" description="Helical" evidence="7">
    <location>
        <begin position="410"/>
        <end position="431"/>
    </location>
</feature>
<accession>A0A084G5F3</accession>
<evidence type="ECO:0000256" key="4">
    <source>
        <dbReference type="ARBA" id="ARBA00022989"/>
    </source>
</evidence>
<evidence type="ECO:0000256" key="6">
    <source>
        <dbReference type="SAM" id="MobiDB-lite"/>
    </source>
</evidence>
<feature type="compositionally biased region" description="Low complexity" evidence="6">
    <location>
        <begin position="578"/>
        <end position="610"/>
    </location>
</feature>
<comment type="similarity">
    <text evidence="2">Belongs to the LIMR family.</text>
</comment>
<dbReference type="KEGG" id="sapo:SAPIO_CDS5796"/>
<evidence type="ECO:0000256" key="7">
    <source>
        <dbReference type="SAM" id="Phobius"/>
    </source>
</evidence>
<keyword evidence="3 7" id="KW-0812">Transmembrane</keyword>
<gene>
    <name evidence="8" type="ORF">SAPIO_CDS5796</name>
</gene>
<dbReference type="OMA" id="QLERICY"/>
<feature type="transmembrane region" description="Helical" evidence="7">
    <location>
        <begin position="503"/>
        <end position="521"/>
    </location>
</feature>
<comment type="subcellular location">
    <subcellularLocation>
        <location evidence="1">Membrane</location>
        <topology evidence="1">Multi-pass membrane protein</topology>
    </subcellularLocation>
</comment>
<evidence type="ECO:0000313" key="8">
    <source>
        <dbReference type="EMBL" id="KEZ42565.1"/>
    </source>
</evidence>
<feature type="transmembrane region" description="Helical" evidence="7">
    <location>
        <begin position="133"/>
        <end position="152"/>
    </location>
</feature>
<feature type="transmembrane region" description="Helical" evidence="7">
    <location>
        <begin position="164"/>
        <end position="186"/>
    </location>
</feature>
<comment type="caution">
    <text evidence="8">The sequence shown here is derived from an EMBL/GenBank/DDBJ whole genome shotgun (WGS) entry which is preliminary data.</text>
</comment>
<dbReference type="InterPro" id="IPR006876">
    <property type="entry name" value="LMBR1-like_membr_prot"/>
</dbReference>
<dbReference type="OrthoDB" id="203099at2759"/>
<dbReference type="EMBL" id="JOWA01000099">
    <property type="protein sequence ID" value="KEZ42565.1"/>
    <property type="molecule type" value="Genomic_DNA"/>
</dbReference>
<dbReference type="PANTHER" id="PTHR21355">
    <property type="entry name" value="G-PROTEIN COUPLED RECEPTOR-ASSOCIATED PROTEIN LMBRD2"/>
    <property type="match status" value="1"/>
</dbReference>
<dbReference type="GO" id="GO:0016020">
    <property type="term" value="C:membrane"/>
    <property type="evidence" value="ECO:0007669"/>
    <property type="project" value="UniProtKB-SubCell"/>
</dbReference>
<dbReference type="RefSeq" id="XP_016642364.1">
    <property type="nucleotide sequence ID" value="XM_016788048.1"/>
</dbReference>
<evidence type="ECO:0000256" key="3">
    <source>
        <dbReference type="ARBA" id="ARBA00022692"/>
    </source>
</evidence>
<feature type="region of interest" description="Disordered" evidence="6">
    <location>
        <begin position="568"/>
        <end position="632"/>
    </location>
</feature>
<feature type="region of interest" description="Disordered" evidence="6">
    <location>
        <begin position="666"/>
        <end position="706"/>
    </location>
</feature>
<sequence length="706" mass="79036">MQHIVSTGSPVPSEIFALVATIIISITVLLILRYFLPLRTTPAFYLVPIFFAIFLPAAIVLLVPIDLASSARTEDDAIRGIWLPERVLLVSWRITYWLTFALTWFLLPILAEYSDSGHRDPYGKLMYSLRSNAQFHAIVLGSSFVGLIYIFIKYGVSLTSLKSVVMALAYCWGLVFAIYLMGHGLVSIPRQLFRNASISGRLRRLQSHAPALHEKMEDSLLTLEDIEAQVLELSRRKVGSARDFGDWIEELVEIAGLPDSRPVTVDNTIGGESRILPTVITEQYMANLTRELIRARHARSRFVGEWNRLVHEAAKTQTLLDSAASKKLDVGELHPESSPWSRLTVLTPYSRYLLHYHIMPYVRIFTGVLLALASACIVWSEVVKVALPNLSIIRFTVVHHWVGEKGQVGFAGQVLSMFWLLYMCAATLTSITEVKVWRGRALTRRNTAYESAFWYSQQVAKLSVPLSYNFMTLLSPKIYKKTVFYGFLGQLIDFTPLGRWFDYLFPILILFPVCATLFGIYGRVKRLLGFGLDIVDDEEEGGGRGSHGAGLWREGRDLIERDLSGHSLSRRRDEARARAAGGPPGRSAPILSIPSARGAGASSSSPLRSPTQPSNPRRLGQPSRDAVWNDEPTGDENFFQILGHRMKNTIDTFESPRWLQDLGEGIKNPPWTNNGNEGGGSGRNNGNQSDIRRWFGGGNDEGRIRL</sequence>
<dbReference type="Pfam" id="PF04791">
    <property type="entry name" value="LMBR1"/>
    <property type="match status" value="1"/>
</dbReference>
<keyword evidence="5 7" id="KW-0472">Membrane</keyword>
<dbReference type="HOGENOM" id="CLU_016542_1_0_1"/>
<feature type="transmembrane region" description="Helical" evidence="7">
    <location>
        <begin position="94"/>
        <end position="113"/>
    </location>
</feature>
<dbReference type="Proteomes" id="UP000028545">
    <property type="component" value="Unassembled WGS sequence"/>
</dbReference>
<name>A0A084G5F3_PSEDA</name>
<evidence type="ECO:0000256" key="1">
    <source>
        <dbReference type="ARBA" id="ARBA00004141"/>
    </source>
</evidence>
<feature type="transmembrane region" description="Helical" evidence="7">
    <location>
        <begin position="361"/>
        <end position="380"/>
    </location>
</feature>
<reference evidence="8 9" key="1">
    <citation type="journal article" date="2014" name="Genome Announc.">
        <title>Draft genome sequence of the pathogenic fungus Scedosporium apiospermum.</title>
        <authorList>
            <person name="Vandeputte P."/>
            <person name="Ghamrawi S."/>
            <person name="Rechenmann M."/>
            <person name="Iltis A."/>
            <person name="Giraud S."/>
            <person name="Fleury M."/>
            <person name="Thornton C."/>
            <person name="Delhaes L."/>
            <person name="Meyer W."/>
            <person name="Papon N."/>
            <person name="Bouchara J.P."/>
        </authorList>
    </citation>
    <scope>NUCLEOTIDE SEQUENCE [LARGE SCALE GENOMIC DNA]</scope>
    <source>
        <strain evidence="8 9">IHEM 14462</strain>
    </source>
</reference>
<dbReference type="GeneID" id="27724868"/>
<keyword evidence="9" id="KW-1185">Reference proteome</keyword>
<feature type="transmembrane region" description="Helical" evidence="7">
    <location>
        <begin position="43"/>
        <end position="65"/>
    </location>
</feature>
<keyword evidence="4 7" id="KW-1133">Transmembrane helix</keyword>
<dbReference type="PANTHER" id="PTHR21355:SF0">
    <property type="entry name" value="G-PROTEIN COUPLED RECEPTOR-ASSOCIATED PROTEIN LMBRD2"/>
    <property type="match status" value="1"/>
</dbReference>
<dbReference type="AlphaFoldDB" id="A0A084G5F3"/>
<feature type="transmembrane region" description="Helical" evidence="7">
    <location>
        <begin position="15"/>
        <end position="36"/>
    </location>
</feature>
<evidence type="ECO:0000256" key="5">
    <source>
        <dbReference type="ARBA" id="ARBA00023136"/>
    </source>
</evidence>
<protein>
    <submittedName>
        <fullName evidence="8">Lmbr1 domain-containing protein</fullName>
    </submittedName>
</protein>
<feature type="compositionally biased region" description="Basic and acidic residues" evidence="6">
    <location>
        <begin position="568"/>
        <end position="577"/>
    </location>
</feature>
<dbReference type="VEuPathDB" id="FungiDB:SAPIO_CDS5796"/>